<feature type="transmembrane region" description="Helical" evidence="1">
    <location>
        <begin position="6"/>
        <end position="29"/>
    </location>
</feature>
<dbReference type="Pfam" id="PF02470">
    <property type="entry name" value="MlaD"/>
    <property type="match status" value="1"/>
</dbReference>
<dbReference type="EMBL" id="PSZD01000028">
    <property type="protein sequence ID" value="PPJ22670.1"/>
    <property type="molecule type" value="Genomic_DNA"/>
</dbReference>
<reference evidence="3 4" key="1">
    <citation type="submission" date="2018-02" db="EMBL/GenBank/DDBJ databases">
        <title>8 Nocardia nova and 1 Nocardia cyriacigeorgica strain used for evolution to TMP-SMX.</title>
        <authorList>
            <person name="Mehta H."/>
            <person name="Weng J."/>
            <person name="Shamoo Y."/>
        </authorList>
    </citation>
    <scope>NUCLEOTIDE SEQUENCE [LARGE SCALE GENOMIC DNA]</scope>
    <source>
        <strain evidence="3 4">BAA2227</strain>
    </source>
</reference>
<name>A0A2S5ZXL6_9NOCA</name>
<dbReference type="AlphaFoldDB" id="A0A2S5ZXL6"/>
<dbReference type="PANTHER" id="PTHR33371">
    <property type="entry name" value="INTERMEMBRANE PHOSPHOLIPID TRANSPORT SYSTEM BINDING PROTEIN MLAD-RELATED"/>
    <property type="match status" value="1"/>
</dbReference>
<organism evidence="3 4">
    <name type="scientific">Nocardia nova</name>
    <dbReference type="NCBI Taxonomy" id="37330"/>
    <lineage>
        <taxon>Bacteria</taxon>
        <taxon>Bacillati</taxon>
        <taxon>Actinomycetota</taxon>
        <taxon>Actinomycetes</taxon>
        <taxon>Mycobacteriales</taxon>
        <taxon>Nocardiaceae</taxon>
        <taxon>Nocardia</taxon>
    </lineage>
</organism>
<evidence type="ECO:0000313" key="3">
    <source>
        <dbReference type="EMBL" id="PPJ22670.1"/>
    </source>
</evidence>
<dbReference type="RefSeq" id="WP_104364544.1">
    <property type="nucleotide sequence ID" value="NZ_PSZD01000028.1"/>
</dbReference>
<sequence>MTRIPAWLSALALVGVMILGSWYLVAGVLRIDPTHRRHHATVELHDAAGLRAGSEVVYRGVNIGRVDEVRNVPGTVRMRISYDARYRIPVHSTMRVESLSALGEPVFAFLPESNAGPWLADGAHLTETVTLPTSVPDLLATVSGLLDQTDTESVRRLVDAFSQSVTGLEATMPAARRGAELLLTTLSAHEGSLEVVLRDLVRMMRDVDWARPAMTAAPPMLDEFGENLGISYKYLFQGSSVLRGNEILGSWRHQEGELAEFLAQLAPEIGAIGVALRPATRATGPLLGSIDIGTLLEQAIATLPGDSVRFTVTVPR</sequence>
<dbReference type="PANTHER" id="PTHR33371:SF16">
    <property type="entry name" value="MCE-FAMILY PROTEIN MCE3F"/>
    <property type="match status" value="1"/>
</dbReference>
<comment type="caution">
    <text evidence="3">The sequence shown here is derived from an EMBL/GenBank/DDBJ whole genome shotgun (WGS) entry which is preliminary data.</text>
</comment>
<keyword evidence="1" id="KW-1133">Transmembrane helix</keyword>
<gene>
    <name evidence="3" type="ORF">C5F51_30550</name>
</gene>
<evidence type="ECO:0000259" key="2">
    <source>
        <dbReference type="Pfam" id="PF02470"/>
    </source>
</evidence>
<dbReference type="InterPro" id="IPR003399">
    <property type="entry name" value="Mce/MlaD"/>
</dbReference>
<keyword evidence="1" id="KW-0472">Membrane</keyword>
<protein>
    <submittedName>
        <fullName evidence="3">MCE family protein</fullName>
    </submittedName>
</protein>
<proteinExistence type="predicted"/>
<evidence type="ECO:0000256" key="1">
    <source>
        <dbReference type="SAM" id="Phobius"/>
    </source>
</evidence>
<evidence type="ECO:0000313" key="4">
    <source>
        <dbReference type="Proteomes" id="UP000238356"/>
    </source>
</evidence>
<feature type="domain" description="Mce/MlaD" evidence="2">
    <location>
        <begin position="39"/>
        <end position="111"/>
    </location>
</feature>
<dbReference type="GO" id="GO:0005576">
    <property type="term" value="C:extracellular region"/>
    <property type="evidence" value="ECO:0007669"/>
    <property type="project" value="TreeGrafter"/>
</dbReference>
<keyword evidence="1" id="KW-0812">Transmembrane</keyword>
<dbReference type="InterPro" id="IPR052336">
    <property type="entry name" value="MlaD_Phospholipid_Transporter"/>
</dbReference>
<accession>A0A2S5ZXL6</accession>
<dbReference type="Proteomes" id="UP000238356">
    <property type="component" value="Unassembled WGS sequence"/>
</dbReference>
<keyword evidence="4" id="KW-1185">Reference proteome</keyword>